<evidence type="ECO:0000256" key="4">
    <source>
        <dbReference type="ARBA" id="ARBA00023163"/>
    </source>
</evidence>
<feature type="domain" description="HTH lysR-type" evidence="5">
    <location>
        <begin position="6"/>
        <end position="63"/>
    </location>
</feature>
<evidence type="ECO:0000256" key="2">
    <source>
        <dbReference type="ARBA" id="ARBA00023015"/>
    </source>
</evidence>
<dbReference type="Proteomes" id="UP000247811">
    <property type="component" value="Unassembled WGS sequence"/>
</dbReference>
<proteinExistence type="inferred from homology"/>
<dbReference type="PANTHER" id="PTHR30118">
    <property type="entry name" value="HTH-TYPE TRANSCRIPTIONAL REGULATOR LEUO-RELATED"/>
    <property type="match status" value="1"/>
</dbReference>
<dbReference type="Pfam" id="PF03466">
    <property type="entry name" value="LysR_substrate"/>
    <property type="match status" value="1"/>
</dbReference>
<evidence type="ECO:0000313" key="7">
    <source>
        <dbReference type="Proteomes" id="UP000247811"/>
    </source>
</evidence>
<evidence type="ECO:0000256" key="3">
    <source>
        <dbReference type="ARBA" id="ARBA00023125"/>
    </source>
</evidence>
<protein>
    <submittedName>
        <fullName evidence="6">DNA-binding transcriptional LysR family regulator</fullName>
    </submittedName>
</protein>
<evidence type="ECO:0000259" key="5">
    <source>
        <dbReference type="PROSITE" id="PS50931"/>
    </source>
</evidence>
<dbReference type="SUPFAM" id="SSF53850">
    <property type="entry name" value="Periplasmic binding protein-like II"/>
    <property type="match status" value="1"/>
</dbReference>
<dbReference type="GO" id="GO:0003677">
    <property type="term" value="F:DNA binding"/>
    <property type="evidence" value="ECO:0007669"/>
    <property type="project" value="UniProtKB-KW"/>
</dbReference>
<evidence type="ECO:0000256" key="1">
    <source>
        <dbReference type="ARBA" id="ARBA00009437"/>
    </source>
</evidence>
<dbReference type="AlphaFoldDB" id="A0A318H2M1"/>
<dbReference type="InterPro" id="IPR050389">
    <property type="entry name" value="LysR-type_TF"/>
</dbReference>
<keyword evidence="3 6" id="KW-0238">DNA-binding</keyword>
<dbReference type="InterPro" id="IPR036388">
    <property type="entry name" value="WH-like_DNA-bd_sf"/>
</dbReference>
<dbReference type="GO" id="GO:0003700">
    <property type="term" value="F:DNA-binding transcription factor activity"/>
    <property type="evidence" value="ECO:0007669"/>
    <property type="project" value="InterPro"/>
</dbReference>
<dbReference type="EMBL" id="QJJS01000004">
    <property type="protein sequence ID" value="PXW97579.1"/>
    <property type="molecule type" value="Genomic_DNA"/>
</dbReference>
<dbReference type="RefSeq" id="WP_170130651.1">
    <property type="nucleotide sequence ID" value="NZ_QJJS01000004.1"/>
</dbReference>
<dbReference type="PANTHER" id="PTHR30118:SF6">
    <property type="entry name" value="HTH-TYPE TRANSCRIPTIONAL REGULATOR LEUO"/>
    <property type="match status" value="1"/>
</dbReference>
<dbReference type="InterPro" id="IPR036390">
    <property type="entry name" value="WH_DNA-bd_sf"/>
</dbReference>
<evidence type="ECO:0000313" key="6">
    <source>
        <dbReference type="EMBL" id="PXW97579.1"/>
    </source>
</evidence>
<keyword evidence="4" id="KW-0804">Transcription</keyword>
<dbReference type="PROSITE" id="PS50931">
    <property type="entry name" value="HTH_LYSR"/>
    <property type="match status" value="1"/>
</dbReference>
<dbReference type="Pfam" id="PF00126">
    <property type="entry name" value="HTH_1"/>
    <property type="match status" value="1"/>
</dbReference>
<dbReference type="Gene3D" id="1.10.10.10">
    <property type="entry name" value="Winged helix-like DNA-binding domain superfamily/Winged helix DNA-binding domain"/>
    <property type="match status" value="1"/>
</dbReference>
<sequence>MRYQRLDLNLLTALRALLTERNVTRAGESLHVSQSAMSGMLARLREYFDDALIVPVGRRMELTPLAETLTERVNDLMLRLDATLATRPGFDPATSRRQFSIVASDYVTHVLLLDVLRQVHHEAPGVSIEFRQPSNTAGIDLENGEVDFVINPARFISPNQSSTVLFEDSYHAVVDRAHGDIGDRLTLAQYQAARHVTLENNGRPQFETWFLSEHGGLPRTEVTVNSFALLPPLVLGTRRVATLHTRMAQQACAQWPVRMVQLDFEVPRLVETLQWHRYRDLDPGSQWLREKIIAQAATMAAVPALRSPAPG</sequence>
<dbReference type="Gene3D" id="3.40.190.10">
    <property type="entry name" value="Periplasmic binding protein-like II"/>
    <property type="match status" value="2"/>
</dbReference>
<dbReference type="InterPro" id="IPR005119">
    <property type="entry name" value="LysR_subst-bd"/>
</dbReference>
<keyword evidence="2" id="KW-0805">Transcription regulation</keyword>
<name>A0A318H2M1_9BURK</name>
<gene>
    <name evidence="6" type="ORF">C7444_104182</name>
</gene>
<reference evidence="6 7" key="1">
    <citation type="submission" date="2018-05" db="EMBL/GenBank/DDBJ databases">
        <title>Genomic Encyclopedia of Type Strains, Phase IV (KMG-IV): sequencing the most valuable type-strain genomes for metagenomic binning, comparative biology and taxonomic classification.</title>
        <authorList>
            <person name="Goeker M."/>
        </authorList>
    </citation>
    <scope>NUCLEOTIDE SEQUENCE [LARGE SCALE GENOMIC DNA]</scope>
    <source>
        <strain evidence="6 7">DSM 566</strain>
    </source>
</reference>
<comment type="similarity">
    <text evidence="1">Belongs to the LysR transcriptional regulatory family.</text>
</comment>
<organism evidence="6 7">
    <name type="scientific">Sphaerotilus hippei</name>
    <dbReference type="NCBI Taxonomy" id="744406"/>
    <lineage>
        <taxon>Bacteria</taxon>
        <taxon>Pseudomonadati</taxon>
        <taxon>Pseudomonadota</taxon>
        <taxon>Betaproteobacteria</taxon>
        <taxon>Burkholderiales</taxon>
        <taxon>Sphaerotilaceae</taxon>
        <taxon>Sphaerotilus</taxon>
    </lineage>
</organism>
<dbReference type="InterPro" id="IPR000847">
    <property type="entry name" value="LysR_HTH_N"/>
</dbReference>
<accession>A0A318H2M1</accession>
<comment type="caution">
    <text evidence="6">The sequence shown here is derived from an EMBL/GenBank/DDBJ whole genome shotgun (WGS) entry which is preliminary data.</text>
</comment>
<dbReference type="SUPFAM" id="SSF46785">
    <property type="entry name" value="Winged helix' DNA-binding domain"/>
    <property type="match status" value="1"/>
</dbReference>
<keyword evidence="7" id="KW-1185">Reference proteome</keyword>